<dbReference type="RefSeq" id="XP_018265313.1">
    <property type="nucleotide sequence ID" value="XM_018405032.1"/>
</dbReference>
<dbReference type="KEGG" id="kdj:28965375"/>
<evidence type="ECO:0000313" key="3">
    <source>
        <dbReference type="EMBL" id="OBR87471.1"/>
    </source>
</evidence>
<dbReference type="Gene3D" id="3.40.970.10">
    <property type="entry name" value="Ribonuclease H1, N-terminal domain"/>
    <property type="match status" value="1"/>
</dbReference>
<dbReference type="InterPro" id="IPR011320">
    <property type="entry name" value="RNase_H1_N"/>
</dbReference>
<reference evidence="3" key="1">
    <citation type="submission" date="2013-07" db="EMBL/GenBank/DDBJ databases">
        <title>The Genome Sequence of Cryptococcus dejecticola CBS10117.</title>
        <authorList>
            <consortium name="The Broad Institute Genome Sequencing Platform"/>
            <person name="Cuomo C."/>
            <person name="Litvintseva A."/>
            <person name="Chen Y."/>
            <person name="Heitman J."/>
            <person name="Sun S."/>
            <person name="Springer D."/>
            <person name="Dromer F."/>
            <person name="Young S.K."/>
            <person name="Zeng Q."/>
            <person name="Gargeya S."/>
            <person name="Fitzgerald M."/>
            <person name="Abouelleil A."/>
            <person name="Alvarado L."/>
            <person name="Berlin A.M."/>
            <person name="Chapman S.B."/>
            <person name="Dewar J."/>
            <person name="Goldberg J."/>
            <person name="Griggs A."/>
            <person name="Gujja S."/>
            <person name="Hansen M."/>
            <person name="Howarth C."/>
            <person name="Imamovic A."/>
            <person name="Larimer J."/>
            <person name="McCowan C."/>
            <person name="Murphy C."/>
            <person name="Pearson M."/>
            <person name="Priest M."/>
            <person name="Roberts A."/>
            <person name="Saif S."/>
            <person name="Shea T."/>
            <person name="Sykes S."/>
            <person name="Wortman J."/>
            <person name="Nusbaum C."/>
            <person name="Birren B."/>
        </authorList>
    </citation>
    <scope>NUCLEOTIDE SEQUENCE [LARGE SCALE GENOMIC DNA]</scope>
    <source>
        <strain evidence="3">CBS 10117</strain>
    </source>
</reference>
<evidence type="ECO:0000259" key="2">
    <source>
        <dbReference type="Pfam" id="PF01693"/>
    </source>
</evidence>
<feature type="compositionally biased region" description="Low complexity" evidence="1">
    <location>
        <begin position="502"/>
        <end position="541"/>
    </location>
</feature>
<accession>A0A1A6ABM6</accession>
<protein>
    <recommendedName>
        <fullName evidence="2">Ribonuclease H1 N-terminal domain-containing protein</fullName>
    </recommendedName>
</protein>
<dbReference type="Proteomes" id="UP000078595">
    <property type="component" value="Chromosome 2"/>
</dbReference>
<feature type="compositionally biased region" description="Low complexity" evidence="1">
    <location>
        <begin position="457"/>
        <end position="468"/>
    </location>
</feature>
<feature type="compositionally biased region" description="Low complexity" evidence="1">
    <location>
        <begin position="355"/>
        <end position="366"/>
    </location>
</feature>
<name>A0A1A6ABM6_9TREE</name>
<dbReference type="InterPro" id="IPR009027">
    <property type="entry name" value="Ribosomal_bL9/RNase_H1_N"/>
</dbReference>
<feature type="region of interest" description="Disordered" evidence="1">
    <location>
        <begin position="501"/>
        <end position="553"/>
    </location>
</feature>
<dbReference type="VEuPathDB" id="FungiDB:I303_01676"/>
<sequence>MASTAMITPSMDPSPPGAYIFSTYLNDDERDLSMTTLELDSEQPLSFSPSDSQTQANPIISNTPFQQTSFSIPTQLPIQSVTSYTVSQSTYRVSRLPPAPTIYQAGPSKSPQRYLFFAVRQGHKAGVYTVWHEAERQIIDYPRPVFKTFSTRLAAQAFVAGWDGAGRHSLPSSTPRPLREHLAMSFPGSVNISTSPAKRQPYHSRLLAPPTSGSNDFSPSPIDTSRPPLNPRHSYHRHSMVKVSSPLRCQVDEEEELAEASGSRLPPLRKAASFMGVGGLLSPPQSPERAQGKPLSPMDRERPHKSRGGEGAPLSSRNHRDFAPPPQNGLGLVARPLSPPHSPVDNKRAASHCGSPSRPSPSRTPSGLWADAVSKPSQSSPLPPDGSGQPEFSDPTAPKFSRSGLRKSGVVMPVAAKRASSSQSLRSKPSLSNLRSNSANSSSSSINSWSDDRRRSSTSSFGSFSSQDRLSKLAETSKKELQLNEEGLLALTSLSPPRAAFMSNTMRRSSSNSSLVSNDSTCSMSSMTSATSSTQTSSLESCEPILEENDDDNIEILLNDEDRDNVISCTKSDGDADGSVGDKESLKSNGTMKKSKKGGSGGGMFKRLAKALKIDKKPERESARRGSL</sequence>
<dbReference type="Pfam" id="PF01693">
    <property type="entry name" value="Cauli_VI"/>
    <property type="match status" value="1"/>
</dbReference>
<reference evidence="4" key="2">
    <citation type="submission" date="2013-07" db="EMBL/GenBank/DDBJ databases">
        <authorList>
            <consortium name="The Broad Institute Genome Sequencing Platform"/>
            <person name="Cuomo C."/>
            <person name="Litvintseva A."/>
            <person name="Chen Y."/>
            <person name="Heitman J."/>
            <person name="Sun S."/>
            <person name="Springer D."/>
            <person name="Dromer F."/>
            <person name="Young S.K."/>
            <person name="Zeng Q."/>
            <person name="Gargeya S."/>
            <person name="Fitzgerald M."/>
            <person name="Abouelleil A."/>
            <person name="Alvarado L."/>
            <person name="Berlin A.M."/>
            <person name="Chapman S.B."/>
            <person name="Dewar J."/>
            <person name="Goldberg J."/>
            <person name="Griggs A."/>
            <person name="Gujja S."/>
            <person name="Hansen M."/>
            <person name="Howarth C."/>
            <person name="Imamovic A."/>
            <person name="Larimer J."/>
            <person name="McCowan C."/>
            <person name="Murphy C."/>
            <person name="Pearson M."/>
            <person name="Priest M."/>
            <person name="Roberts A."/>
            <person name="Saif S."/>
            <person name="Shea T."/>
            <person name="Sykes S."/>
            <person name="Wortman J."/>
            <person name="Nusbaum C."/>
            <person name="Birren B."/>
        </authorList>
    </citation>
    <scope>NUCLEOTIDE SEQUENCE</scope>
    <source>
        <strain evidence="4">CBS 10117</strain>
    </source>
</reference>
<evidence type="ECO:0000313" key="5">
    <source>
        <dbReference type="Proteomes" id="UP000078595"/>
    </source>
</evidence>
<dbReference type="EMBL" id="CP144531">
    <property type="protein sequence ID" value="WWC59625.1"/>
    <property type="molecule type" value="Genomic_DNA"/>
</dbReference>
<dbReference type="GeneID" id="28965375"/>
<gene>
    <name evidence="3" type="ORF">I303_01676</name>
    <name evidence="4" type="ORF">I303_102184</name>
</gene>
<dbReference type="SUPFAM" id="SSF55658">
    <property type="entry name" value="L9 N-domain-like"/>
    <property type="match status" value="1"/>
</dbReference>
<reference evidence="4" key="3">
    <citation type="submission" date="2024-02" db="EMBL/GenBank/DDBJ databases">
        <title>Comparative genomics of Cryptococcus and Kwoniella reveals pathogenesis evolution and contrasting modes of karyotype evolution via chromosome fusion or intercentromeric recombination.</title>
        <authorList>
            <person name="Coelho M.A."/>
            <person name="David-Palma M."/>
            <person name="Shea T."/>
            <person name="Bowers K."/>
            <person name="McGinley-Smith S."/>
            <person name="Mohammad A.W."/>
            <person name="Gnirke A."/>
            <person name="Yurkov A.M."/>
            <person name="Nowrousian M."/>
            <person name="Sun S."/>
            <person name="Cuomo C.A."/>
            <person name="Heitman J."/>
        </authorList>
    </citation>
    <scope>NUCLEOTIDE SEQUENCE</scope>
    <source>
        <strain evidence="4">CBS 10117</strain>
    </source>
</reference>
<dbReference type="OrthoDB" id="245563at2759"/>
<proteinExistence type="predicted"/>
<dbReference type="InterPro" id="IPR037056">
    <property type="entry name" value="RNase_H1_N_sf"/>
</dbReference>
<feature type="region of interest" description="Disordered" evidence="1">
    <location>
        <begin position="275"/>
        <end position="472"/>
    </location>
</feature>
<evidence type="ECO:0000256" key="1">
    <source>
        <dbReference type="SAM" id="MobiDB-lite"/>
    </source>
</evidence>
<feature type="compositionally biased region" description="Low complexity" evidence="1">
    <location>
        <begin position="416"/>
        <end position="449"/>
    </location>
</feature>
<evidence type="ECO:0000313" key="4">
    <source>
        <dbReference type="EMBL" id="WWC59625.1"/>
    </source>
</evidence>
<feature type="region of interest" description="Disordered" evidence="1">
    <location>
        <begin position="189"/>
        <end position="243"/>
    </location>
</feature>
<feature type="compositionally biased region" description="Polar residues" evidence="1">
    <location>
        <begin position="211"/>
        <end position="223"/>
    </location>
</feature>
<dbReference type="EMBL" id="KI894028">
    <property type="protein sequence ID" value="OBR87471.1"/>
    <property type="molecule type" value="Genomic_DNA"/>
</dbReference>
<feature type="domain" description="Ribonuclease H1 N-terminal" evidence="2">
    <location>
        <begin position="116"/>
        <end position="158"/>
    </location>
</feature>
<dbReference type="AlphaFoldDB" id="A0A1A6ABM6"/>
<organism evidence="3">
    <name type="scientific">Kwoniella dejecticola CBS 10117</name>
    <dbReference type="NCBI Taxonomy" id="1296121"/>
    <lineage>
        <taxon>Eukaryota</taxon>
        <taxon>Fungi</taxon>
        <taxon>Dikarya</taxon>
        <taxon>Basidiomycota</taxon>
        <taxon>Agaricomycotina</taxon>
        <taxon>Tremellomycetes</taxon>
        <taxon>Tremellales</taxon>
        <taxon>Cryptococcaceae</taxon>
        <taxon>Kwoniella</taxon>
    </lineage>
</organism>
<keyword evidence="5" id="KW-1185">Reference proteome</keyword>
<feature type="region of interest" description="Disordered" evidence="1">
    <location>
        <begin position="566"/>
        <end position="605"/>
    </location>
</feature>
<dbReference type="STRING" id="1296121.A0A1A6ABM6"/>